<dbReference type="GO" id="GO:0005741">
    <property type="term" value="C:mitochondrial outer membrane"/>
    <property type="evidence" value="ECO:0007669"/>
    <property type="project" value="TreeGrafter"/>
</dbReference>
<name>A0A2P7ZY74_9PEZI</name>
<comment type="similarity">
    <text evidence="5">Belongs to the ATG33 family.</text>
</comment>
<feature type="transmembrane region" description="Helical" evidence="6">
    <location>
        <begin position="160"/>
        <end position="179"/>
    </location>
</feature>
<sequence length="182" mass="19469">MPISLAIPKFIGTISLGLLTGLSYTLTLTYPTLLLLPSATHASRTFSTLSRTAQLHLCTLGTLALLSFNTAYFVAPRRARHPYLLWTSLLAFGSVAQDVFLVAKSVIAGGPSTVIQGLRGSEDKKPQGLGESQEWEDVEEMGVNGEIVERRVRRAQNKEITRAVVGGVAFGLGVVGLWGDGA</sequence>
<organism evidence="7 8">
    <name type="scientific">Elsinoe australis</name>
    <dbReference type="NCBI Taxonomy" id="40998"/>
    <lineage>
        <taxon>Eukaryota</taxon>
        <taxon>Fungi</taxon>
        <taxon>Dikarya</taxon>
        <taxon>Ascomycota</taxon>
        <taxon>Pezizomycotina</taxon>
        <taxon>Dothideomycetes</taxon>
        <taxon>Dothideomycetidae</taxon>
        <taxon>Myriangiales</taxon>
        <taxon>Elsinoaceae</taxon>
        <taxon>Elsinoe</taxon>
    </lineage>
</organism>
<evidence type="ECO:0000256" key="4">
    <source>
        <dbReference type="ARBA" id="ARBA00023136"/>
    </source>
</evidence>
<gene>
    <name evidence="7" type="ORF">B9Z65_3379</name>
</gene>
<dbReference type="AlphaFoldDB" id="A0A2P7ZY74"/>
<keyword evidence="4 6" id="KW-0472">Membrane</keyword>
<dbReference type="EMBL" id="NHZQ01000102">
    <property type="protein sequence ID" value="PSK53179.1"/>
    <property type="molecule type" value="Genomic_DNA"/>
</dbReference>
<dbReference type="Proteomes" id="UP000243723">
    <property type="component" value="Unassembled WGS sequence"/>
</dbReference>
<accession>A0A2P7ZY74</accession>
<feature type="transmembrane region" description="Helical" evidence="6">
    <location>
        <begin position="12"/>
        <end position="33"/>
    </location>
</feature>
<keyword evidence="3 6" id="KW-1133">Transmembrane helix</keyword>
<keyword evidence="2 6" id="KW-0812">Transmembrane</keyword>
<evidence type="ECO:0000313" key="7">
    <source>
        <dbReference type="EMBL" id="PSK53179.1"/>
    </source>
</evidence>
<reference evidence="7 8" key="1">
    <citation type="submission" date="2017-05" db="EMBL/GenBank/DDBJ databases">
        <title>Draft genome sequence of Elsinoe australis.</title>
        <authorList>
            <person name="Cheng Q."/>
        </authorList>
    </citation>
    <scope>NUCLEOTIDE SEQUENCE [LARGE SCALE GENOMIC DNA]</scope>
    <source>
        <strain evidence="7 8">NL1</strain>
    </source>
</reference>
<evidence type="ECO:0000256" key="3">
    <source>
        <dbReference type="ARBA" id="ARBA00022989"/>
    </source>
</evidence>
<proteinExistence type="inferred from homology"/>
<evidence type="ECO:0000256" key="2">
    <source>
        <dbReference type="ARBA" id="ARBA00022692"/>
    </source>
</evidence>
<feature type="transmembrane region" description="Helical" evidence="6">
    <location>
        <begin position="53"/>
        <end position="75"/>
    </location>
</feature>
<evidence type="ECO:0000256" key="5">
    <source>
        <dbReference type="ARBA" id="ARBA00038013"/>
    </source>
</evidence>
<dbReference type="GO" id="GO:0016236">
    <property type="term" value="P:macroautophagy"/>
    <property type="evidence" value="ECO:0007669"/>
    <property type="project" value="TreeGrafter"/>
</dbReference>
<dbReference type="PANTHER" id="PTHR37278:SF1">
    <property type="entry name" value="AUTOPHAGY-RELATED PROTEIN 33-RELATED"/>
    <property type="match status" value="1"/>
</dbReference>
<protein>
    <submittedName>
        <fullName evidence="7">Uncharacterized protein</fullName>
    </submittedName>
</protein>
<evidence type="ECO:0000256" key="6">
    <source>
        <dbReference type="SAM" id="Phobius"/>
    </source>
</evidence>
<comment type="subcellular location">
    <subcellularLocation>
        <location evidence="1">Membrane</location>
        <topology evidence="1">Multi-pass membrane protein</topology>
    </subcellularLocation>
</comment>
<dbReference type="PANTHER" id="PTHR37278">
    <property type="entry name" value="AUTOPHAGY-RELATED PROTEIN 33-RELATED"/>
    <property type="match status" value="1"/>
</dbReference>
<evidence type="ECO:0000313" key="8">
    <source>
        <dbReference type="Proteomes" id="UP000243723"/>
    </source>
</evidence>
<dbReference type="OrthoDB" id="5336366at2759"/>
<dbReference type="InterPro" id="IPR051668">
    <property type="entry name" value="ATG33"/>
</dbReference>
<keyword evidence="8" id="KW-1185">Reference proteome</keyword>
<comment type="caution">
    <text evidence="7">The sequence shown here is derived from an EMBL/GenBank/DDBJ whole genome shotgun (WGS) entry which is preliminary data.</text>
</comment>
<evidence type="ECO:0000256" key="1">
    <source>
        <dbReference type="ARBA" id="ARBA00004141"/>
    </source>
</evidence>
<dbReference type="GO" id="GO:0000422">
    <property type="term" value="P:autophagy of mitochondrion"/>
    <property type="evidence" value="ECO:0007669"/>
    <property type="project" value="TreeGrafter"/>
</dbReference>